<gene>
    <name evidence="1" type="ORF">KIV10_05490</name>
</gene>
<dbReference type="EMBL" id="JAHCTB010000002">
    <property type="protein sequence ID" value="MBT0607629.1"/>
    <property type="molecule type" value="Genomic_DNA"/>
</dbReference>
<accession>A0ABS5S384</accession>
<comment type="caution">
    <text evidence="1">The sequence shown here is derived from an EMBL/GenBank/DDBJ whole genome shotgun (WGS) entry which is preliminary data.</text>
</comment>
<keyword evidence="2" id="KW-1185">Reference proteome</keyword>
<organism evidence="1 2">
    <name type="scientific">Aequorivita echinoideorum</name>
    <dbReference type="NCBI Taxonomy" id="1549647"/>
    <lineage>
        <taxon>Bacteria</taxon>
        <taxon>Pseudomonadati</taxon>
        <taxon>Bacteroidota</taxon>
        <taxon>Flavobacteriia</taxon>
        <taxon>Flavobacteriales</taxon>
        <taxon>Flavobacteriaceae</taxon>
        <taxon>Aequorivita</taxon>
    </lineage>
</organism>
<evidence type="ECO:0000313" key="2">
    <source>
        <dbReference type="Proteomes" id="UP001297092"/>
    </source>
</evidence>
<evidence type="ECO:0000313" key="1">
    <source>
        <dbReference type="EMBL" id="MBT0607629.1"/>
    </source>
</evidence>
<name>A0ABS5S384_9FLAO</name>
<protein>
    <submittedName>
        <fullName evidence="1">Uncharacterized protein</fullName>
    </submittedName>
</protein>
<proteinExistence type="predicted"/>
<sequence length="161" mass="18859">MPQDYSITHNIPVADHVYKYLKTRCGTDHIKASRATFMGSVILSLLGRNQDVRPQKNDFRKIFKVDISESYYEKNGMHITPATAQLFNAQIDKMFREELYAHMIIVKSLDKKLFLKSMRTLLDVYQIDEEDIKMDTLYRDFKRKKDQLENNLNLTSTSGTI</sequence>
<reference evidence="1 2" key="1">
    <citation type="submission" date="2021-05" db="EMBL/GenBank/DDBJ databases">
        <title>Aequorivita echinoideorum JCM 30378 genome.</title>
        <authorList>
            <person name="Zhang H."/>
            <person name="Li C."/>
        </authorList>
    </citation>
    <scope>NUCLEOTIDE SEQUENCE [LARGE SCALE GENOMIC DNA]</scope>
    <source>
        <strain evidence="1 2">JCM30378</strain>
    </source>
</reference>
<dbReference type="Proteomes" id="UP001297092">
    <property type="component" value="Unassembled WGS sequence"/>
</dbReference>
<dbReference type="RefSeq" id="WP_214112486.1">
    <property type="nucleotide sequence ID" value="NZ_JAHCTB010000002.1"/>
</dbReference>